<protein>
    <submittedName>
        <fullName evidence="7">Pescadillo family protein, putative</fullName>
    </submittedName>
</protein>
<dbReference type="InterPro" id="IPR036420">
    <property type="entry name" value="BRCT_dom_sf"/>
</dbReference>
<reference evidence="7" key="2">
    <citation type="submission" date="2013-10" db="EMBL/GenBank/DDBJ databases">
        <authorList>
            <person name="Aslett M."/>
        </authorList>
    </citation>
    <scope>NUCLEOTIDE SEQUENCE [LARGE SCALE GENOMIC DNA]</scope>
    <source>
        <strain evidence="7">Weybridge</strain>
    </source>
</reference>
<dbReference type="InterPro" id="IPR010613">
    <property type="entry name" value="PES"/>
</dbReference>
<name>U6M0D9_EIMMA</name>
<evidence type="ECO:0000313" key="7">
    <source>
        <dbReference type="EMBL" id="CDJ57481.1"/>
    </source>
</evidence>
<dbReference type="OrthoDB" id="349055at2759"/>
<dbReference type="EMBL" id="HG719294">
    <property type="protein sequence ID" value="CDJ57481.1"/>
    <property type="molecule type" value="Genomic_DNA"/>
</dbReference>
<proteinExistence type="predicted"/>
<dbReference type="RefSeq" id="XP_013334129.1">
    <property type="nucleotide sequence ID" value="XM_013478675.1"/>
</dbReference>
<feature type="region of interest" description="Disordered" evidence="5">
    <location>
        <begin position="79"/>
        <end position="279"/>
    </location>
</feature>
<dbReference type="GO" id="GO:0070545">
    <property type="term" value="C:PeBoW complex"/>
    <property type="evidence" value="ECO:0007669"/>
    <property type="project" value="TreeGrafter"/>
</dbReference>
<dbReference type="GeneID" id="25337795"/>
<dbReference type="GO" id="GO:0000463">
    <property type="term" value="P:maturation of LSU-rRNA from tricistronic rRNA transcript (SSU-rRNA, 5.8S rRNA, LSU-rRNA)"/>
    <property type="evidence" value="ECO:0007669"/>
    <property type="project" value="TreeGrafter"/>
</dbReference>
<dbReference type="AlphaFoldDB" id="U6M0D9"/>
<keyword evidence="8" id="KW-1185">Reference proteome</keyword>
<feature type="compositionally biased region" description="Acidic residues" evidence="5">
    <location>
        <begin position="433"/>
        <end position="442"/>
    </location>
</feature>
<keyword evidence="3" id="KW-0698">rRNA processing</keyword>
<dbReference type="PROSITE" id="PS50172">
    <property type="entry name" value="BRCT"/>
    <property type="match status" value="1"/>
</dbReference>
<dbReference type="OMA" id="CGVSEHP"/>
<organism evidence="7 8">
    <name type="scientific">Eimeria maxima</name>
    <name type="common">Coccidian parasite</name>
    <dbReference type="NCBI Taxonomy" id="5804"/>
    <lineage>
        <taxon>Eukaryota</taxon>
        <taxon>Sar</taxon>
        <taxon>Alveolata</taxon>
        <taxon>Apicomplexa</taxon>
        <taxon>Conoidasida</taxon>
        <taxon>Coccidia</taxon>
        <taxon>Eucoccidiorida</taxon>
        <taxon>Eimeriorina</taxon>
        <taxon>Eimeriidae</taxon>
        <taxon>Eimeria</taxon>
    </lineage>
</organism>
<sequence>MELPADVDYRVLETYSLFYCSFLRHLLYKLYKLEDIQYPPIRPNKARKNVKASPYLETHQLQQHVSCFHLLKATKARPAASPAAAAAPPPPAAPAANDGKEGEEGDAAAADAAKISKKKRHEKEIDTDTQEATSAGSRSSSSEEEEEEDVEEEEEEEETEEEEDDEEEGEEEEETDEEEEEEEEEETEEEEEEEETKGGRKGKASAAAKSQKGKKKEEEEQQQKKKKKGGAAAAEEAEAEADSEEEEEEDDEEETDEEETDEEETEEQKETEDGDNNNAQETAVEIKGCGVSEHPAQRLFEGLVFFLCREVPLLPLSFAIRCCGGVVAWQSEGSPFEINDSRITHQVVDRPLESLQQACGGGDLPSREYIQPQWVFDCINTAMLLPTEDYGPGKALPPHLSPFVDDEAEGYVPHRREVLMKMQKEQKPAAAEQQEEESDGDGEQQHYLEQQQQQQQQQCSVGAFWQIEEEAEQRLVHQKAIMNKKHKRLYERIEFGRKRKEQRAETLKAKRLALQKKTEE</sequence>
<comment type="subcellular location">
    <subcellularLocation>
        <location evidence="1">Nucleus</location>
    </subcellularLocation>
</comment>
<dbReference type="VEuPathDB" id="ToxoDB:EMWEY_00038090"/>
<evidence type="ECO:0000259" key="6">
    <source>
        <dbReference type="PROSITE" id="PS50172"/>
    </source>
</evidence>
<evidence type="ECO:0000256" key="5">
    <source>
        <dbReference type="SAM" id="MobiDB-lite"/>
    </source>
</evidence>
<dbReference type="Gene3D" id="3.40.50.10190">
    <property type="entry name" value="BRCT domain"/>
    <property type="match status" value="1"/>
</dbReference>
<evidence type="ECO:0000256" key="3">
    <source>
        <dbReference type="ARBA" id="ARBA00022552"/>
    </source>
</evidence>
<dbReference type="InterPro" id="IPR001357">
    <property type="entry name" value="BRCT_dom"/>
</dbReference>
<feature type="region of interest" description="Disordered" evidence="5">
    <location>
        <begin position="423"/>
        <end position="453"/>
    </location>
</feature>
<gene>
    <name evidence="7" type="ORF">EMWEY_00038090</name>
</gene>
<dbReference type="PANTHER" id="PTHR12221">
    <property type="entry name" value="PESCADILLO - RELATED"/>
    <property type="match status" value="1"/>
</dbReference>
<dbReference type="GO" id="GO:0003723">
    <property type="term" value="F:RNA binding"/>
    <property type="evidence" value="ECO:0007669"/>
    <property type="project" value="TreeGrafter"/>
</dbReference>
<dbReference type="Proteomes" id="UP000030763">
    <property type="component" value="Unassembled WGS sequence"/>
</dbReference>
<accession>U6M0D9</accession>
<dbReference type="PANTHER" id="PTHR12221:SF6">
    <property type="entry name" value="PESCADILLO HOMOLOG"/>
    <property type="match status" value="1"/>
</dbReference>
<feature type="compositionally biased region" description="Acidic residues" evidence="5">
    <location>
        <begin position="142"/>
        <end position="195"/>
    </location>
</feature>
<evidence type="ECO:0000256" key="1">
    <source>
        <dbReference type="ARBA" id="ARBA00004123"/>
    </source>
</evidence>
<reference evidence="7" key="1">
    <citation type="submission" date="2013-10" db="EMBL/GenBank/DDBJ databases">
        <title>Genomic analysis of the causative agents of coccidiosis in chickens.</title>
        <authorList>
            <person name="Reid A.J."/>
            <person name="Blake D."/>
            <person name="Billington K."/>
            <person name="Browne H."/>
            <person name="Dunn M."/>
            <person name="Hung S."/>
            <person name="Kawahara F."/>
            <person name="Miranda-Saavedra D."/>
            <person name="Mourier T."/>
            <person name="Nagra H."/>
            <person name="Otto T.D."/>
            <person name="Rawlings N."/>
            <person name="Sanchez A."/>
            <person name="Sanders M."/>
            <person name="Subramaniam C."/>
            <person name="Tay Y."/>
            <person name="Dear P."/>
            <person name="Doerig C."/>
            <person name="Gruber A."/>
            <person name="Parkinson J."/>
            <person name="Shirley M."/>
            <person name="Wan K.L."/>
            <person name="Berriman M."/>
            <person name="Tomley F."/>
            <person name="Pain A."/>
        </authorList>
    </citation>
    <scope>NUCLEOTIDE SEQUENCE [LARGE SCALE GENOMIC DNA]</scope>
    <source>
        <strain evidence="7">Weybridge</strain>
    </source>
</reference>
<evidence type="ECO:0000256" key="4">
    <source>
        <dbReference type="ARBA" id="ARBA00023242"/>
    </source>
</evidence>
<feature type="compositionally biased region" description="Acidic residues" evidence="5">
    <location>
        <begin position="235"/>
        <end position="275"/>
    </location>
</feature>
<dbReference type="CDD" id="cd17709">
    <property type="entry name" value="BRCT_pescadillo_like"/>
    <property type="match status" value="1"/>
</dbReference>
<keyword evidence="2" id="KW-0690">Ribosome biogenesis</keyword>
<evidence type="ECO:0000256" key="2">
    <source>
        <dbReference type="ARBA" id="ARBA00022517"/>
    </source>
</evidence>
<evidence type="ECO:0000313" key="8">
    <source>
        <dbReference type="Proteomes" id="UP000030763"/>
    </source>
</evidence>
<dbReference type="SUPFAM" id="SSF52113">
    <property type="entry name" value="BRCT domain"/>
    <property type="match status" value="1"/>
</dbReference>
<feature type="domain" description="BRCT" evidence="6">
    <location>
        <begin position="295"/>
        <end position="392"/>
    </location>
</feature>
<keyword evidence="4" id="KW-0539">Nucleus</keyword>